<keyword evidence="1" id="KW-1133">Transmembrane helix</keyword>
<dbReference type="AlphaFoldDB" id="A0A7C1ZNK5"/>
<reference evidence="2" key="1">
    <citation type="journal article" date="2020" name="mSystems">
        <title>Genome- and Community-Level Interaction Insights into Carbon Utilization and Element Cycling Functions of Hydrothermarchaeota in Hydrothermal Sediment.</title>
        <authorList>
            <person name="Zhou Z."/>
            <person name="Liu Y."/>
            <person name="Xu W."/>
            <person name="Pan J."/>
            <person name="Luo Z.H."/>
            <person name="Li M."/>
        </authorList>
    </citation>
    <scope>NUCLEOTIDE SEQUENCE [LARGE SCALE GENOMIC DNA]</scope>
    <source>
        <strain evidence="2">HyVt-389</strain>
    </source>
</reference>
<proteinExistence type="predicted"/>
<dbReference type="Proteomes" id="UP000885738">
    <property type="component" value="Unassembled WGS sequence"/>
</dbReference>
<dbReference type="EMBL" id="DRIH01000185">
    <property type="protein sequence ID" value="HEC68209.1"/>
    <property type="molecule type" value="Genomic_DNA"/>
</dbReference>
<keyword evidence="1" id="KW-0812">Transmembrane</keyword>
<organism evidence="2">
    <name type="scientific">Desulfofervidus auxilii</name>
    <dbReference type="NCBI Taxonomy" id="1621989"/>
    <lineage>
        <taxon>Bacteria</taxon>
        <taxon>Pseudomonadati</taxon>
        <taxon>Thermodesulfobacteriota</taxon>
        <taxon>Candidatus Desulfofervidia</taxon>
        <taxon>Candidatus Desulfofervidales</taxon>
        <taxon>Candidatus Desulfofervidaceae</taxon>
        <taxon>Candidatus Desulfofervidus</taxon>
    </lineage>
</organism>
<evidence type="ECO:0000313" key="2">
    <source>
        <dbReference type="EMBL" id="HEC68209.1"/>
    </source>
</evidence>
<name>A0A7C1ZNK5_DESA2</name>
<comment type="caution">
    <text evidence="2">The sequence shown here is derived from an EMBL/GenBank/DDBJ whole genome shotgun (WGS) entry which is preliminary data.</text>
</comment>
<keyword evidence="1" id="KW-0472">Membrane</keyword>
<evidence type="ECO:0000256" key="1">
    <source>
        <dbReference type="SAM" id="Phobius"/>
    </source>
</evidence>
<sequence length="96" mass="10786">MANPLIQITPILDFLGKELKILPATGGAVEDLQRPDQEEIEDILVDAEANTITAFAETPKPDLKNLYRHTPLIFRDKNFFAFLLMVASGSIFWAQQ</sequence>
<accession>A0A7C1ZNK5</accession>
<feature type="transmembrane region" description="Helical" evidence="1">
    <location>
        <begin position="78"/>
        <end position="95"/>
    </location>
</feature>
<gene>
    <name evidence="2" type="ORF">ENI35_05305</name>
</gene>
<protein>
    <submittedName>
        <fullName evidence="2">Uncharacterized protein</fullName>
    </submittedName>
</protein>